<dbReference type="InterPro" id="IPR008271">
    <property type="entry name" value="Ser/Thr_kinase_AS"/>
</dbReference>
<dbReference type="Pfam" id="PF00069">
    <property type="entry name" value="Pkinase"/>
    <property type="match status" value="1"/>
</dbReference>
<dbReference type="GO" id="GO:0000045">
    <property type="term" value="P:autophagosome assembly"/>
    <property type="evidence" value="ECO:0007669"/>
    <property type="project" value="TreeGrafter"/>
</dbReference>
<name>I7M0A3_TETTS</name>
<evidence type="ECO:0000256" key="4">
    <source>
        <dbReference type="ARBA" id="ARBA00022840"/>
    </source>
</evidence>
<dbReference type="Gene3D" id="1.10.510.10">
    <property type="entry name" value="Transferase(Phosphotransferase) domain 1"/>
    <property type="match status" value="1"/>
</dbReference>
<keyword evidence="9" id="KW-1185">Reference proteome</keyword>
<evidence type="ECO:0000313" key="8">
    <source>
        <dbReference type="EMBL" id="EAR86056.3"/>
    </source>
</evidence>
<keyword evidence="1" id="KW-0808">Transferase</keyword>
<dbReference type="EMBL" id="GG662864">
    <property type="protein sequence ID" value="EAR86056.3"/>
    <property type="molecule type" value="Genomic_DNA"/>
</dbReference>
<accession>I7M0A3</accession>
<keyword evidence="6" id="KW-0175">Coiled coil</keyword>
<evidence type="ECO:0000256" key="1">
    <source>
        <dbReference type="ARBA" id="ARBA00022679"/>
    </source>
</evidence>
<dbReference type="PANTHER" id="PTHR24348">
    <property type="entry name" value="SERINE/THREONINE-PROTEIN KINASE UNC-51-RELATED"/>
    <property type="match status" value="1"/>
</dbReference>
<feature type="domain" description="Protein kinase" evidence="7">
    <location>
        <begin position="18"/>
        <end position="275"/>
    </location>
</feature>
<dbReference type="GeneID" id="7822835"/>
<dbReference type="GO" id="GO:0005524">
    <property type="term" value="F:ATP binding"/>
    <property type="evidence" value="ECO:0007669"/>
    <property type="project" value="UniProtKB-UniRule"/>
</dbReference>
<dbReference type="OrthoDB" id="346907at2759"/>
<dbReference type="InterPro" id="IPR045269">
    <property type="entry name" value="Atg1-like"/>
</dbReference>
<organism evidence="8 9">
    <name type="scientific">Tetrahymena thermophila (strain SB210)</name>
    <dbReference type="NCBI Taxonomy" id="312017"/>
    <lineage>
        <taxon>Eukaryota</taxon>
        <taxon>Sar</taxon>
        <taxon>Alveolata</taxon>
        <taxon>Ciliophora</taxon>
        <taxon>Intramacronucleata</taxon>
        <taxon>Oligohymenophorea</taxon>
        <taxon>Hymenostomatida</taxon>
        <taxon>Tetrahymenina</taxon>
        <taxon>Tetrahymenidae</taxon>
        <taxon>Tetrahymena</taxon>
    </lineage>
</organism>
<keyword evidence="4 5" id="KW-0067">ATP-binding</keyword>
<dbReference type="PROSITE" id="PS50011">
    <property type="entry name" value="PROTEIN_KINASE_DOM"/>
    <property type="match status" value="1"/>
</dbReference>
<evidence type="ECO:0000256" key="3">
    <source>
        <dbReference type="ARBA" id="ARBA00022777"/>
    </source>
</evidence>
<dbReference type="Proteomes" id="UP000009168">
    <property type="component" value="Unassembled WGS sequence"/>
</dbReference>
<dbReference type="HOGENOM" id="CLU_000288_37_6_1"/>
<evidence type="ECO:0000313" key="9">
    <source>
        <dbReference type="Proteomes" id="UP000009168"/>
    </source>
</evidence>
<gene>
    <name evidence="8" type="ORF">TTHERM_00547920</name>
</gene>
<dbReference type="SMART" id="SM00220">
    <property type="entry name" value="S_TKc"/>
    <property type="match status" value="1"/>
</dbReference>
<dbReference type="AlphaFoldDB" id="I7M0A3"/>
<dbReference type="GO" id="GO:0010506">
    <property type="term" value="P:regulation of autophagy"/>
    <property type="evidence" value="ECO:0007669"/>
    <property type="project" value="InterPro"/>
</dbReference>
<keyword evidence="3 8" id="KW-0418">Kinase</keyword>
<protein>
    <submittedName>
        <fullName evidence="8">Serine/Threonine kinase domain protein</fullName>
    </submittedName>
</protein>
<dbReference type="PROSITE" id="PS00107">
    <property type="entry name" value="PROTEIN_KINASE_ATP"/>
    <property type="match status" value="1"/>
</dbReference>
<dbReference type="PROSITE" id="PS00108">
    <property type="entry name" value="PROTEIN_KINASE_ST"/>
    <property type="match status" value="1"/>
</dbReference>
<dbReference type="STRING" id="312017.I7M0A3"/>
<dbReference type="GO" id="GO:0005829">
    <property type="term" value="C:cytosol"/>
    <property type="evidence" value="ECO:0007669"/>
    <property type="project" value="TreeGrafter"/>
</dbReference>
<dbReference type="GO" id="GO:0000407">
    <property type="term" value="C:phagophore assembly site"/>
    <property type="evidence" value="ECO:0007669"/>
    <property type="project" value="TreeGrafter"/>
</dbReference>
<dbReference type="InterPro" id="IPR000719">
    <property type="entry name" value="Prot_kinase_dom"/>
</dbReference>
<dbReference type="SUPFAM" id="SSF56112">
    <property type="entry name" value="Protein kinase-like (PK-like)"/>
    <property type="match status" value="1"/>
</dbReference>
<dbReference type="InParanoid" id="I7M0A3"/>
<dbReference type="eggNOG" id="KOG0595">
    <property type="taxonomic scope" value="Eukaryota"/>
</dbReference>
<evidence type="ECO:0000256" key="5">
    <source>
        <dbReference type="PROSITE-ProRule" id="PRU10141"/>
    </source>
</evidence>
<keyword evidence="2 5" id="KW-0547">Nucleotide-binding</keyword>
<evidence type="ECO:0000256" key="2">
    <source>
        <dbReference type="ARBA" id="ARBA00022741"/>
    </source>
</evidence>
<evidence type="ECO:0000259" key="7">
    <source>
        <dbReference type="PROSITE" id="PS50011"/>
    </source>
</evidence>
<evidence type="ECO:0000256" key="6">
    <source>
        <dbReference type="SAM" id="Coils"/>
    </source>
</evidence>
<dbReference type="InterPro" id="IPR017441">
    <property type="entry name" value="Protein_kinase_ATP_BS"/>
</dbReference>
<dbReference type="GO" id="GO:0005776">
    <property type="term" value="C:autophagosome"/>
    <property type="evidence" value="ECO:0007669"/>
    <property type="project" value="TreeGrafter"/>
</dbReference>
<dbReference type="InterPro" id="IPR011009">
    <property type="entry name" value="Kinase-like_dom_sf"/>
</dbReference>
<dbReference type="OMA" id="RNTNCIL"/>
<feature type="coiled-coil region" evidence="6">
    <location>
        <begin position="353"/>
        <end position="444"/>
    </location>
</feature>
<feature type="binding site" evidence="5">
    <location>
        <position position="47"/>
    </location>
    <ligand>
        <name>ATP</name>
        <dbReference type="ChEBI" id="CHEBI:30616"/>
    </ligand>
</feature>
<dbReference type="GO" id="GO:0004674">
    <property type="term" value="F:protein serine/threonine kinase activity"/>
    <property type="evidence" value="ECO:0007669"/>
    <property type="project" value="InterPro"/>
</dbReference>
<proteinExistence type="predicted"/>
<dbReference type="GO" id="GO:0016020">
    <property type="term" value="C:membrane"/>
    <property type="evidence" value="ECO:0007669"/>
    <property type="project" value="TreeGrafter"/>
</dbReference>
<sequence length="654" mass="77971">MNMIFIPGTLLQSKNNTYRIIKTLGKGQYGTVYLAIDSNQQQQFAVKQIFSQSLINKKLNELLNQELTIQKIIKSQHTVQVIEDFFDQNFKTHIIIQEYCDGGDLEQYVKKYKYLPEAQAISYLKQLLQAFKELHFHKCMHRDIKPSNILISQGLIKLGDFGFAKQLNDQDITKTALGTTITMAPEVFYQQEYSYEADMFSLGIVFYYMLFGQYPFKPQGLNPETLFLQIKEQNINFNLNGVTISRNTQDLIKQMTAYDRKQRITWLGIYQHPALQEQSRFPQEVMRYGMVQTDNVFNRGINEEFYQQNGQALYQQVFKNQNDALAYQFIQIKFEIQDNLPNQPNKPFNQQNINFVEEQNKKKLQQQAEQQEKEKKMILQQNEQELEKQKMILQQNEQELEKQKMIQQQKEQEELKQKILQQQMQEEQNKLQQLIQQKNQDFELGLQKYFHKRNTNCILIQMLNSIRNLKDFKINYQIPAFLTCKKLIKLIKEYGQTLLNKNNIFGMVYFKEFVQSKQYQDLIQMSNNDLEKVRLEYPQILQECKDNINKLRMNNAQLLSHLTSEECNDKFELQYKECLINYSLSLRELKTSEETEKQRNLFHHIILISDIAKIDTFQKNNFNFDFERYKKEVYNTPFNEMESKLDEACLKIFS</sequence>
<dbReference type="KEGG" id="tet:TTHERM_00547920"/>
<reference evidence="9" key="1">
    <citation type="journal article" date="2006" name="PLoS Biol.">
        <title>Macronuclear genome sequence of the ciliate Tetrahymena thermophila, a model eukaryote.</title>
        <authorList>
            <person name="Eisen J.A."/>
            <person name="Coyne R.S."/>
            <person name="Wu M."/>
            <person name="Wu D."/>
            <person name="Thiagarajan M."/>
            <person name="Wortman J.R."/>
            <person name="Badger J.H."/>
            <person name="Ren Q."/>
            <person name="Amedeo P."/>
            <person name="Jones K.M."/>
            <person name="Tallon L.J."/>
            <person name="Delcher A.L."/>
            <person name="Salzberg S.L."/>
            <person name="Silva J.C."/>
            <person name="Haas B.J."/>
            <person name="Majoros W.H."/>
            <person name="Farzad M."/>
            <person name="Carlton J.M."/>
            <person name="Smith R.K. Jr."/>
            <person name="Garg J."/>
            <person name="Pearlman R.E."/>
            <person name="Karrer K.M."/>
            <person name="Sun L."/>
            <person name="Manning G."/>
            <person name="Elde N.C."/>
            <person name="Turkewitz A.P."/>
            <person name="Asai D.J."/>
            <person name="Wilkes D.E."/>
            <person name="Wang Y."/>
            <person name="Cai H."/>
            <person name="Collins K."/>
            <person name="Stewart B.A."/>
            <person name="Lee S.R."/>
            <person name="Wilamowska K."/>
            <person name="Weinberg Z."/>
            <person name="Ruzzo W.L."/>
            <person name="Wloga D."/>
            <person name="Gaertig J."/>
            <person name="Frankel J."/>
            <person name="Tsao C.-C."/>
            <person name="Gorovsky M.A."/>
            <person name="Keeling P.J."/>
            <person name="Waller R.F."/>
            <person name="Patron N.J."/>
            <person name="Cherry J.M."/>
            <person name="Stover N.A."/>
            <person name="Krieger C.J."/>
            <person name="del Toro C."/>
            <person name="Ryder H.F."/>
            <person name="Williamson S.C."/>
            <person name="Barbeau R.A."/>
            <person name="Hamilton E.P."/>
            <person name="Orias E."/>
        </authorList>
    </citation>
    <scope>NUCLEOTIDE SEQUENCE [LARGE SCALE GENOMIC DNA]</scope>
    <source>
        <strain evidence="9">SB210</strain>
    </source>
</reference>
<dbReference type="RefSeq" id="XP_976651.3">
    <property type="nucleotide sequence ID" value="XM_971558.4"/>
</dbReference>
<dbReference type="PANTHER" id="PTHR24348:SF22">
    <property type="entry name" value="NON-SPECIFIC SERINE_THREONINE PROTEIN KINASE"/>
    <property type="match status" value="1"/>
</dbReference>